<organism evidence="4 5">
    <name type="scientific">Actinopolyspora alba</name>
    <dbReference type="NCBI Taxonomy" id="673379"/>
    <lineage>
        <taxon>Bacteria</taxon>
        <taxon>Bacillati</taxon>
        <taxon>Actinomycetota</taxon>
        <taxon>Actinomycetes</taxon>
        <taxon>Actinopolysporales</taxon>
        <taxon>Actinopolysporaceae</taxon>
        <taxon>Actinopolyspora</taxon>
        <taxon>Actinopolyspora alba group</taxon>
    </lineage>
</organism>
<reference evidence="5" key="1">
    <citation type="submission" date="2016-10" db="EMBL/GenBank/DDBJ databases">
        <authorList>
            <person name="Varghese N."/>
            <person name="Submissions S."/>
        </authorList>
    </citation>
    <scope>NUCLEOTIDE SEQUENCE [LARGE SCALE GENOMIC DNA]</scope>
    <source>
        <strain evidence="5">DSM 45004</strain>
    </source>
</reference>
<proteinExistence type="predicted"/>
<evidence type="ECO:0000256" key="1">
    <source>
        <dbReference type="ARBA" id="ARBA00023125"/>
    </source>
</evidence>
<evidence type="ECO:0000313" key="5">
    <source>
        <dbReference type="Proteomes" id="UP000198716"/>
    </source>
</evidence>
<dbReference type="GO" id="GO:0003697">
    <property type="term" value="F:single-stranded DNA binding"/>
    <property type="evidence" value="ECO:0007669"/>
    <property type="project" value="InterPro"/>
</dbReference>
<dbReference type="GO" id="GO:0009295">
    <property type="term" value="C:nucleoid"/>
    <property type="evidence" value="ECO:0007669"/>
    <property type="project" value="TreeGrafter"/>
</dbReference>
<dbReference type="NCBIfam" id="TIGR00621">
    <property type="entry name" value="ssb"/>
    <property type="match status" value="1"/>
</dbReference>
<protein>
    <recommendedName>
        <fullName evidence="3">Single-stranded DNA-binding protein</fullName>
    </recommendedName>
</protein>
<dbReference type="Gene3D" id="2.40.50.140">
    <property type="entry name" value="Nucleic acid-binding proteins"/>
    <property type="match status" value="1"/>
</dbReference>
<dbReference type="GO" id="GO:0006260">
    <property type="term" value="P:DNA replication"/>
    <property type="evidence" value="ECO:0007669"/>
    <property type="project" value="InterPro"/>
</dbReference>
<gene>
    <name evidence="4" type="ORF">SAMN04487819_102143</name>
</gene>
<name>A0A1I1UFJ3_9ACTN</name>
<evidence type="ECO:0000313" key="4">
    <source>
        <dbReference type="EMBL" id="SFD69375.1"/>
    </source>
</evidence>
<dbReference type="Proteomes" id="UP000198716">
    <property type="component" value="Unassembled WGS sequence"/>
</dbReference>
<dbReference type="InterPro" id="IPR011344">
    <property type="entry name" value="ssDNA-bd"/>
</dbReference>
<dbReference type="SUPFAM" id="SSF50249">
    <property type="entry name" value="Nucleic acid-binding proteins"/>
    <property type="match status" value="1"/>
</dbReference>
<keyword evidence="5" id="KW-1185">Reference proteome</keyword>
<sequence length="200" mass="21711">MATAFTHIVIVVSLSVFVLVQGEYSAARRDRTETRPLEVVEGQELMYETAVTLVGEVLSAPKTRETRHGNRVASFRMVSIARRFDRANQRWVDGDRVHATVHCWKQLAQGVVQALEKGDSVLVTGKLRTKEYETDGQRRTTAEVEAGAVGLDVLHDSRAAADDTDEETAGAGAASARDCFRAAPPCPRAAEDTSTQAIGA</sequence>
<dbReference type="AlphaFoldDB" id="A0A1I1UFJ3"/>
<accession>A0A1I1UFJ3</accession>
<dbReference type="InterPro" id="IPR000424">
    <property type="entry name" value="Primosome_PriB/ssb"/>
</dbReference>
<dbReference type="PANTHER" id="PTHR10302:SF27">
    <property type="entry name" value="SINGLE-STRANDED DNA-BINDING PROTEIN"/>
    <property type="match status" value="1"/>
</dbReference>
<dbReference type="EMBL" id="FOMZ01000002">
    <property type="protein sequence ID" value="SFD69375.1"/>
    <property type="molecule type" value="Genomic_DNA"/>
</dbReference>
<dbReference type="CDD" id="cd04496">
    <property type="entry name" value="SSB_OBF"/>
    <property type="match status" value="1"/>
</dbReference>
<evidence type="ECO:0000256" key="3">
    <source>
        <dbReference type="RuleBase" id="RU000524"/>
    </source>
</evidence>
<dbReference type="InterPro" id="IPR012340">
    <property type="entry name" value="NA-bd_OB-fold"/>
</dbReference>
<evidence type="ECO:0000256" key="2">
    <source>
        <dbReference type="PROSITE-ProRule" id="PRU00252"/>
    </source>
</evidence>
<dbReference type="Pfam" id="PF00436">
    <property type="entry name" value="SSB"/>
    <property type="match status" value="1"/>
</dbReference>
<dbReference type="PROSITE" id="PS50935">
    <property type="entry name" value="SSB"/>
    <property type="match status" value="1"/>
</dbReference>
<dbReference type="PANTHER" id="PTHR10302">
    <property type="entry name" value="SINGLE-STRANDED DNA-BINDING PROTEIN"/>
    <property type="match status" value="1"/>
</dbReference>
<keyword evidence="1 2" id="KW-0238">DNA-binding</keyword>